<reference evidence="10 11" key="1">
    <citation type="submission" date="2022-12" db="EMBL/GenBank/DDBJ databases">
        <title>Metagenome assembled genome from gulf of manar.</title>
        <authorList>
            <person name="Kohli P."/>
            <person name="Pk S."/>
            <person name="Venkata Ramana C."/>
            <person name="Sasikala C."/>
        </authorList>
    </citation>
    <scope>NUCLEOTIDE SEQUENCE [LARGE SCALE GENOMIC DNA]</scope>
    <source>
        <strain evidence="10">JB008</strain>
    </source>
</reference>
<comment type="cofactor">
    <cofactor evidence="1">
        <name>[4Fe-4S] cluster</name>
        <dbReference type="ChEBI" id="CHEBI:49883"/>
    </cofactor>
</comment>
<dbReference type="InterPro" id="IPR005839">
    <property type="entry name" value="Methylthiotransferase"/>
</dbReference>
<evidence type="ECO:0000256" key="6">
    <source>
        <dbReference type="ARBA" id="ARBA00023004"/>
    </source>
</evidence>
<dbReference type="NCBIfam" id="TIGR01579">
    <property type="entry name" value="MiaB-like-C"/>
    <property type="match status" value="1"/>
</dbReference>
<dbReference type="GO" id="GO:0046872">
    <property type="term" value="F:metal ion binding"/>
    <property type="evidence" value="ECO:0007669"/>
    <property type="project" value="UniProtKB-KW"/>
</dbReference>
<evidence type="ECO:0000313" key="10">
    <source>
        <dbReference type="EMBL" id="MDC7225551.1"/>
    </source>
</evidence>
<dbReference type="Gene3D" id="3.80.30.20">
    <property type="entry name" value="tm_1862 like domain"/>
    <property type="match status" value="1"/>
</dbReference>
<dbReference type="Gene3D" id="3.40.50.12160">
    <property type="entry name" value="Methylthiotransferase, N-terminal domain"/>
    <property type="match status" value="1"/>
</dbReference>
<protein>
    <submittedName>
        <fullName evidence="10">tRNA (N(6)-L-threonylcarbamoyladenosine(37)-C(2))-methylthiotransferase MtaB</fullName>
    </submittedName>
</protein>
<gene>
    <name evidence="10" type="primary">mtaB</name>
    <name evidence="10" type="ORF">PQJ61_02175</name>
</gene>
<dbReference type="Proteomes" id="UP001221217">
    <property type="component" value="Unassembled WGS sequence"/>
</dbReference>
<organism evidence="10 11">
    <name type="scientific">Candidatus Thalassospirochaeta sargassi</name>
    <dbReference type="NCBI Taxonomy" id="3119039"/>
    <lineage>
        <taxon>Bacteria</taxon>
        <taxon>Pseudomonadati</taxon>
        <taxon>Spirochaetota</taxon>
        <taxon>Spirochaetia</taxon>
        <taxon>Spirochaetales</taxon>
        <taxon>Spirochaetaceae</taxon>
        <taxon>Candidatus Thalassospirochaeta</taxon>
    </lineage>
</organism>
<dbReference type="EMBL" id="JAQQAL010000008">
    <property type="protein sequence ID" value="MDC7225551.1"/>
    <property type="molecule type" value="Genomic_DNA"/>
</dbReference>
<dbReference type="SFLD" id="SFLDG01082">
    <property type="entry name" value="B12-binding_domain_containing"/>
    <property type="match status" value="1"/>
</dbReference>
<dbReference type="InterPro" id="IPR007197">
    <property type="entry name" value="rSAM"/>
</dbReference>
<dbReference type="Pfam" id="PF04055">
    <property type="entry name" value="Radical_SAM"/>
    <property type="match status" value="1"/>
</dbReference>
<dbReference type="InterPro" id="IPR006638">
    <property type="entry name" value="Elp3/MiaA/NifB-like_rSAM"/>
</dbReference>
<evidence type="ECO:0000256" key="5">
    <source>
        <dbReference type="ARBA" id="ARBA00022723"/>
    </source>
</evidence>
<evidence type="ECO:0000256" key="1">
    <source>
        <dbReference type="ARBA" id="ARBA00001966"/>
    </source>
</evidence>
<dbReference type="InterPro" id="IPR038135">
    <property type="entry name" value="Methylthiotransferase_N_sf"/>
</dbReference>
<keyword evidence="2" id="KW-0004">4Fe-4S</keyword>
<dbReference type="GO" id="GO:0051539">
    <property type="term" value="F:4 iron, 4 sulfur cluster binding"/>
    <property type="evidence" value="ECO:0007669"/>
    <property type="project" value="UniProtKB-KW"/>
</dbReference>
<evidence type="ECO:0000256" key="3">
    <source>
        <dbReference type="ARBA" id="ARBA00022679"/>
    </source>
</evidence>
<keyword evidence="4" id="KW-0949">S-adenosyl-L-methionine</keyword>
<evidence type="ECO:0000256" key="7">
    <source>
        <dbReference type="ARBA" id="ARBA00023014"/>
    </source>
</evidence>
<dbReference type="SFLD" id="SFLDS00029">
    <property type="entry name" value="Radical_SAM"/>
    <property type="match status" value="1"/>
</dbReference>
<dbReference type="PANTHER" id="PTHR11918:SF45">
    <property type="entry name" value="THREONYLCARBAMOYLADENOSINE TRNA METHYLTHIOTRANSFERASE"/>
    <property type="match status" value="1"/>
</dbReference>
<dbReference type="CDD" id="cd01335">
    <property type="entry name" value="Radical_SAM"/>
    <property type="match status" value="1"/>
</dbReference>
<dbReference type="GO" id="GO:0035598">
    <property type="term" value="F:tRNA (N(6)-L-threonylcarbamoyladenosine(37)-C(2))-methylthiotransferase activity"/>
    <property type="evidence" value="ECO:0007669"/>
    <property type="project" value="TreeGrafter"/>
</dbReference>
<sequence>MRAAVYTLGCKLNQCESEALASSFDSRGFFIGPASEDADIYIINTCTVTTKAEQKARRMIRKLSGEHPESAVLVTGCYAQLDSADLKLADNVIVVPHDYKDDINRLPSHLEEQGISPGIDFAPRIRAFFEGDTGTAPDPDRFWYDSVDFNYHTRAFLKVQDGCNNSCAYCRVTIARGDSVSLGVDDVMKQFTALQQKGYREVVLTGVNLTSYNSGGIDFTALLDELTAEASRSVKAGNPSVRIRLSSLEPETIDERMARAVESPFVCPHFHIPVQSGSDRILNLMRRHNDRSRIISAVERLREAKYDPYIAADVIAGFPGETDEDFEQTRSLLEDCNFTFLHVFPYSSRPGTAAAAMKNQVPQRISGERTNILRKLSARNSADYAERWLGREIEVLLEQKKGQNWLGTSGNYLKTEVCDILNNNGDDNREGGLCRAGILSTENGIRCEFLKWV</sequence>
<dbReference type="PROSITE" id="PS51449">
    <property type="entry name" value="MTTASE_N"/>
    <property type="match status" value="1"/>
</dbReference>
<evidence type="ECO:0000259" key="9">
    <source>
        <dbReference type="PROSITE" id="PS51918"/>
    </source>
</evidence>
<dbReference type="SMART" id="SM00729">
    <property type="entry name" value="Elp3"/>
    <property type="match status" value="1"/>
</dbReference>
<feature type="domain" description="MTTase N-terminal" evidence="8">
    <location>
        <begin position="1"/>
        <end position="115"/>
    </location>
</feature>
<name>A0AAJ1IDS7_9SPIO</name>
<keyword evidence="6" id="KW-0408">Iron</keyword>
<dbReference type="InterPro" id="IPR006467">
    <property type="entry name" value="MiaB-like_bact"/>
</dbReference>
<proteinExistence type="predicted"/>
<dbReference type="InterPro" id="IPR023404">
    <property type="entry name" value="rSAM_horseshoe"/>
</dbReference>
<dbReference type="PROSITE" id="PS51918">
    <property type="entry name" value="RADICAL_SAM"/>
    <property type="match status" value="1"/>
</dbReference>
<dbReference type="AlphaFoldDB" id="A0AAJ1IDS7"/>
<keyword evidence="3" id="KW-0808">Transferase</keyword>
<evidence type="ECO:0000313" key="11">
    <source>
        <dbReference type="Proteomes" id="UP001221217"/>
    </source>
</evidence>
<dbReference type="Pfam" id="PF00919">
    <property type="entry name" value="UPF0004"/>
    <property type="match status" value="1"/>
</dbReference>
<feature type="domain" description="Radical SAM core" evidence="9">
    <location>
        <begin position="149"/>
        <end position="383"/>
    </location>
</feature>
<dbReference type="PANTHER" id="PTHR11918">
    <property type="entry name" value="RADICAL SAM PROTEINS"/>
    <property type="match status" value="1"/>
</dbReference>
<evidence type="ECO:0000259" key="8">
    <source>
        <dbReference type="PROSITE" id="PS51449"/>
    </source>
</evidence>
<dbReference type="NCBIfam" id="TIGR00089">
    <property type="entry name" value="MiaB/RimO family radical SAM methylthiotransferase"/>
    <property type="match status" value="1"/>
</dbReference>
<dbReference type="SUPFAM" id="SSF102114">
    <property type="entry name" value="Radical SAM enzymes"/>
    <property type="match status" value="1"/>
</dbReference>
<evidence type="ECO:0000256" key="4">
    <source>
        <dbReference type="ARBA" id="ARBA00022691"/>
    </source>
</evidence>
<keyword evidence="7" id="KW-0411">Iron-sulfur</keyword>
<dbReference type="SFLD" id="SFLDG01061">
    <property type="entry name" value="methylthiotransferase"/>
    <property type="match status" value="1"/>
</dbReference>
<dbReference type="InterPro" id="IPR020612">
    <property type="entry name" value="Methylthiotransferase_CS"/>
</dbReference>
<comment type="caution">
    <text evidence="10">The sequence shown here is derived from an EMBL/GenBank/DDBJ whole genome shotgun (WGS) entry which is preliminary data.</text>
</comment>
<keyword evidence="5" id="KW-0479">Metal-binding</keyword>
<dbReference type="InterPro" id="IPR058240">
    <property type="entry name" value="rSAM_sf"/>
</dbReference>
<accession>A0AAJ1IDS7</accession>
<dbReference type="PROSITE" id="PS01278">
    <property type="entry name" value="MTTASE_RADICAL"/>
    <property type="match status" value="1"/>
</dbReference>
<evidence type="ECO:0000256" key="2">
    <source>
        <dbReference type="ARBA" id="ARBA00022485"/>
    </source>
</evidence>
<dbReference type="InterPro" id="IPR013848">
    <property type="entry name" value="Methylthiotransferase_N"/>
</dbReference>